<evidence type="ECO:0000313" key="3">
    <source>
        <dbReference type="Proteomes" id="UP001221898"/>
    </source>
</evidence>
<keyword evidence="3" id="KW-1185">Reference proteome</keyword>
<feature type="region of interest" description="Disordered" evidence="1">
    <location>
        <begin position="37"/>
        <end position="74"/>
    </location>
</feature>
<evidence type="ECO:0000256" key="1">
    <source>
        <dbReference type="SAM" id="MobiDB-lite"/>
    </source>
</evidence>
<feature type="compositionally biased region" description="Polar residues" evidence="1">
    <location>
        <begin position="65"/>
        <end position="74"/>
    </location>
</feature>
<dbReference type="Pfam" id="PF13565">
    <property type="entry name" value="HTH_32"/>
    <property type="match status" value="1"/>
</dbReference>
<dbReference type="EMBL" id="JAINUG010000177">
    <property type="protein sequence ID" value="KAJ8389837.1"/>
    <property type="molecule type" value="Genomic_DNA"/>
</dbReference>
<proteinExistence type="predicted"/>
<organism evidence="2 3">
    <name type="scientific">Aldrovandia affinis</name>
    <dbReference type="NCBI Taxonomy" id="143900"/>
    <lineage>
        <taxon>Eukaryota</taxon>
        <taxon>Metazoa</taxon>
        <taxon>Chordata</taxon>
        <taxon>Craniata</taxon>
        <taxon>Vertebrata</taxon>
        <taxon>Euteleostomi</taxon>
        <taxon>Actinopterygii</taxon>
        <taxon>Neopterygii</taxon>
        <taxon>Teleostei</taxon>
        <taxon>Notacanthiformes</taxon>
        <taxon>Halosauridae</taxon>
        <taxon>Aldrovandia</taxon>
    </lineage>
</organism>
<evidence type="ECO:0008006" key="4">
    <source>
        <dbReference type="Google" id="ProtNLM"/>
    </source>
</evidence>
<name>A0AAD7RT21_9TELE</name>
<dbReference type="Gene3D" id="1.10.10.10">
    <property type="entry name" value="Winged helix-like DNA-binding domain superfamily/Winged helix DNA-binding domain"/>
    <property type="match status" value="1"/>
</dbReference>
<dbReference type="PANTHER" id="PTHR46068:SF1">
    <property type="entry name" value="TRANSPOSASE IS30-LIKE HTH DOMAIN-CONTAINING PROTEIN"/>
    <property type="match status" value="1"/>
</dbReference>
<dbReference type="InterPro" id="IPR036388">
    <property type="entry name" value="WH-like_DNA-bd_sf"/>
</dbReference>
<dbReference type="SUPFAM" id="SSF46689">
    <property type="entry name" value="Homeodomain-like"/>
    <property type="match status" value="1"/>
</dbReference>
<sequence length="238" mass="26486">MSGFDNKPFADRVDVNPFQDSLATEVTAIAVDRVEEFNPFSDSTTLNTQTATTAPAPSTLSQPAVQQASEEPSPQVTVAAAQADLLQQQEELERKEEDLQRSGAPTDLSCLNTREQKMGKKVQLSKEKRESIITLRNEGQSLRRIARTLQVSVTAVATTIKRVEETGTHEDRMRSGRPKVTSESENKFIRVTSLRNQRLTAPEIQAQLNASRSKDVSTSTVRRRLRVARRILAAKKHC</sequence>
<gene>
    <name evidence="2" type="ORF">AAFF_G00113060</name>
</gene>
<evidence type="ECO:0000313" key="2">
    <source>
        <dbReference type="EMBL" id="KAJ8389837.1"/>
    </source>
</evidence>
<reference evidence="2" key="1">
    <citation type="journal article" date="2023" name="Science">
        <title>Genome structures resolve the early diversification of teleost fishes.</title>
        <authorList>
            <person name="Parey E."/>
            <person name="Louis A."/>
            <person name="Montfort J."/>
            <person name="Bouchez O."/>
            <person name="Roques C."/>
            <person name="Iampietro C."/>
            <person name="Lluch J."/>
            <person name="Castinel A."/>
            <person name="Donnadieu C."/>
            <person name="Desvignes T."/>
            <person name="Floi Bucao C."/>
            <person name="Jouanno E."/>
            <person name="Wen M."/>
            <person name="Mejri S."/>
            <person name="Dirks R."/>
            <person name="Jansen H."/>
            <person name="Henkel C."/>
            <person name="Chen W.J."/>
            <person name="Zahm M."/>
            <person name="Cabau C."/>
            <person name="Klopp C."/>
            <person name="Thompson A.W."/>
            <person name="Robinson-Rechavi M."/>
            <person name="Braasch I."/>
            <person name="Lecointre G."/>
            <person name="Bobe J."/>
            <person name="Postlethwait J.H."/>
            <person name="Berthelot C."/>
            <person name="Roest Crollius H."/>
            <person name="Guiguen Y."/>
        </authorList>
    </citation>
    <scope>NUCLEOTIDE SEQUENCE</scope>
    <source>
        <strain evidence="2">NC1722</strain>
    </source>
</reference>
<dbReference type="Proteomes" id="UP001221898">
    <property type="component" value="Unassembled WGS sequence"/>
</dbReference>
<dbReference type="InterPro" id="IPR009057">
    <property type="entry name" value="Homeodomain-like_sf"/>
</dbReference>
<feature type="compositionally biased region" description="Low complexity" evidence="1">
    <location>
        <begin position="43"/>
        <end position="64"/>
    </location>
</feature>
<dbReference type="PANTHER" id="PTHR46068">
    <property type="entry name" value="PROTEIN CBG27172"/>
    <property type="match status" value="1"/>
</dbReference>
<protein>
    <recommendedName>
        <fullName evidence="4">Transposase IS30-like HTH domain-containing protein</fullName>
    </recommendedName>
</protein>
<dbReference type="AlphaFoldDB" id="A0AAD7RT21"/>
<comment type="caution">
    <text evidence="2">The sequence shown here is derived from an EMBL/GenBank/DDBJ whole genome shotgun (WGS) entry which is preliminary data.</text>
</comment>
<accession>A0AAD7RT21</accession>